<evidence type="ECO:0000256" key="2">
    <source>
        <dbReference type="ARBA" id="ARBA00022723"/>
    </source>
</evidence>
<proteinExistence type="predicted"/>
<keyword evidence="4" id="KW-0862">Zinc</keyword>
<comment type="cofactor">
    <cofactor evidence="1">
        <name>Zn(2+)</name>
        <dbReference type="ChEBI" id="CHEBI:29105"/>
    </cofactor>
</comment>
<evidence type="ECO:0000259" key="5">
    <source>
        <dbReference type="SMART" id="SM00849"/>
    </source>
</evidence>
<dbReference type="Proteomes" id="UP000176037">
    <property type="component" value="Unassembled WGS sequence"/>
</dbReference>
<evidence type="ECO:0000256" key="3">
    <source>
        <dbReference type="ARBA" id="ARBA00022801"/>
    </source>
</evidence>
<dbReference type="SMART" id="SM00849">
    <property type="entry name" value="Lactamase_B"/>
    <property type="match status" value="1"/>
</dbReference>
<feature type="domain" description="Metallo-beta-lactamase" evidence="5">
    <location>
        <begin position="14"/>
        <end position="194"/>
    </location>
</feature>
<dbReference type="InterPro" id="IPR036866">
    <property type="entry name" value="RibonucZ/Hydroxyglut_hydro"/>
</dbReference>
<dbReference type="GO" id="GO:0016787">
    <property type="term" value="F:hydrolase activity"/>
    <property type="evidence" value="ECO:0007669"/>
    <property type="project" value="UniProtKB-KW"/>
</dbReference>
<dbReference type="GO" id="GO:0046872">
    <property type="term" value="F:metal ion binding"/>
    <property type="evidence" value="ECO:0007669"/>
    <property type="project" value="UniProtKB-KW"/>
</dbReference>
<keyword evidence="7" id="KW-1185">Reference proteome</keyword>
<gene>
    <name evidence="6" type="ORF">BFC17_04260</name>
</gene>
<keyword evidence="3 6" id="KW-0378">Hydrolase</keyword>
<dbReference type="AlphaFoldDB" id="A0A1E8FC38"/>
<dbReference type="InterPro" id="IPR001279">
    <property type="entry name" value="Metallo-B-lactamas"/>
</dbReference>
<accession>A0A1E8FC38</accession>
<reference evidence="6 7" key="1">
    <citation type="submission" date="2016-09" db="EMBL/GenBank/DDBJ databases">
        <title>Alteromonas lipolytica, a new species isolated from sea water.</title>
        <authorList>
            <person name="Wu Y.-H."/>
            <person name="Cheng H."/>
            <person name="Xu X.-W."/>
        </authorList>
    </citation>
    <scope>NUCLEOTIDE SEQUENCE [LARGE SCALE GENOMIC DNA]</scope>
    <source>
        <strain evidence="6 7">JW12</strain>
    </source>
</reference>
<protein>
    <submittedName>
        <fullName evidence="6">MBL fold metallo-hydrolase</fullName>
    </submittedName>
</protein>
<dbReference type="SUPFAM" id="SSF56281">
    <property type="entry name" value="Metallo-hydrolase/oxidoreductase"/>
    <property type="match status" value="1"/>
</dbReference>
<dbReference type="PANTHER" id="PTHR46233">
    <property type="entry name" value="HYDROXYACYLGLUTATHIONE HYDROLASE GLOC"/>
    <property type="match status" value="1"/>
</dbReference>
<dbReference type="STRING" id="1856405.BFC17_04260"/>
<comment type="caution">
    <text evidence="6">The sequence shown here is derived from an EMBL/GenBank/DDBJ whole genome shotgun (WGS) entry which is preliminary data.</text>
</comment>
<dbReference type="Pfam" id="PF00753">
    <property type="entry name" value="Lactamase_B"/>
    <property type="match status" value="1"/>
</dbReference>
<evidence type="ECO:0000313" key="6">
    <source>
        <dbReference type="EMBL" id="OFI33480.1"/>
    </source>
</evidence>
<evidence type="ECO:0000256" key="4">
    <source>
        <dbReference type="ARBA" id="ARBA00022833"/>
    </source>
</evidence>
<dbReference type="CDD" id="cd07737">
    <property type="entry name" value="YcbL-like_MBL-fold"/>
    <property type="match status" value="1"/>
</dbReference>
<dbReference type="InterPro" id="IPR051453">
    <property type="entry name" value="MBL_Glyoxalase_II"/>
</dbReference>
<dbReference type="Gene3D" id="3.60.15.10">
    <property type="entry name" value="Ribonuclease Z/Hydroxyacylglutathione hydrolase-like"/>
    <property type="match status" value="1"/>
</dbReference>
<sequence>MTVKILVIPVTPFAQNCSLIWDPATMKGALVDPGGDANKLYSAVTANNVTIDKVILTHGHLDHVGATIEVAKHYDVPVIGPHIGDKFWLDALQQQSQMFGFPPTQPFSPDQWLTGQDTIALGNLTLEVLHCPGHTPGHVALVERQSNTVIVGDIIFAGSIGRTDFPQGNHQQLIDSIREKLFTLPEQMTVYPGHGPTTTIGHERATNPFVADAKFG</sequence>
<dbReference type="PANTHER" id="PTHR46233:SF3">
    <property type="entry name" value="HYDROXYACYLGLUTATHIONE HYDROLASE GLOC"/>
    <property type="match status" value="1"/>
</dbReference>
<organism evidence="6 7">
    <name type="scientific">Alteromonas lipolytica</name>
    <dbReference type="NCBI Taxonomy" id="1856405"/>
    <lineage>
        <taxon>Bacteria</taxon>
        <taxon>Pseudomonadati</taxon>
        <taxon>Pseudomonadota</taxon>
        <taxon>Gammaproteobacteria</taxon>
        <taxon>Alteromonadales</taxon>
        <taxon>Alteromonadaceae</taxon>
        <taxon>Alteromonas/Salinimonas group</taxon>
        <taxon>Alteromonas</taxon>
    </lineage>
</organism>
<evidence type="ECO:0000313" key="7">
    <source>
        <dbReference type="Proteomes" id="UP000176037"/>
    </source>
</evidence>
<dbReference type="EMBL" id="MJIC01000015">
    <property type="protein sequence ID" value="OFI33480.1"/>
    <property type="molecule type" value="Genomic_DNA"/>
</dbReference>
<keyword evidence="2" id="KW-0479">Metal-binding</keyword>
<name>A0A1E8FC38_9ALTE</name>
<evidence type="ECO:0000256" key="1">
    <source>
        <dbReference type="ARBA" id="ARBA00001947"/>
    </source>
</evidence>